<sequence length="128" mass="14803">MKGRNRSLRRGSRIIFSLFIYTHRTASVKGLTKDWDQVNQAFCSRDIGRQLQGEDITTHLWQSISLADTTIRSTGRPLNQVKHSAMRKDEVMGDTRDKKNHIVTERANNLKGRMPSVQSKQMKQNEFD</sequence>
<organism evidence="2 3">
    <name type="scientific">Sordaria brevicollis</name>
    <dbReference type="NCBI Taxonomy" id="83679"/>
    <lineage>
        <taxon>Eukaryota</taxon>
        <taxon>Fungi</taxon>
        <taxon>Dikarya</taxon>
        <taxon>Ascomycota</taxon>
        <taxon>Pezizomycotina</taxon>
        <taxon>Sordariomycetes</taxon>
        <taxon>Sordariomycetidae</taxon>
        <taxon>Sordariales</taxon>
        <taxon>Sordariaceae</taxon>
        <taxon>Sordaria</taxon>
    </lineage>
</organism>
<reference evidence="2" key="1">
    <citation type="journal article" date="2023" name="Mol. Phylogenet. Evol.">
        <title>Genome-scale phylogeny and comparative genomics of the fungal order Sordariales.</title>
        <authorList>
            <person name="Hensen N."/>
            <person name="Bonometti L."/>
            <person name="Westerberg I."/>
            <person name="Brannstrom I.O."/>
            <person name="Guillou S."/>
            <person name="Cros-Aarteil S."/>
            <person name="Calhoun S."/>
            <person name="Haridas S."/>
            <person name="Kuo A."/>
            <person name="Mondo S."/>
            <person name="Pangilinan J."/>
            <person name="Riley R."/>
            <person name="LaButti K."/>
            <person name="Andreopoulos B."/>
            <person name="Lipzen A."/>
            <person name="Chen C."/>
            <person name="Yan M."/>
            <person name="Daum C."/>
            <person name="Ng V."/>
            <person name="Clum A."/>
            <person name="Steindorff A."/>
            <person name="Ohm R.A."/>
            <person name="Martin F."/>
            <person name="Silar P."/>
            <person name="Natvig D.O."/>
            <person name="Lalanne C."/>
            <person name="Gautier V."/>
            <person name="Ament-Velasquez S.L."/>
            <person name="Kruys A."/>
            <person name="Hutchinson M.I."/>
            <person name="Powell A.J."/>
            <person name="Barry K."/>
            <person name="Miller A.N."/>
            <person name="Grigoriev I.V."/>
            <person name="Debuchy R."/>
            <person name="Gladieux P."/>
            <person name="Hiltunen Thoren M."/>
            <person name="Johannesson H."/>
        </authorList>
    </citation>
    <scope>NUCLEOTIDE SEQUENCE</scope>
    <source>
        <strain evidence="2">FGSC 1904</strain>
    </source>
</reference>
<dbReference type="Proteomes" id="UP001281003">
    <property type="component" value="Unassembled WGS sequence"/>
</dbReference>
<comment type="caution">
    <text evidence="2">The sequence shown here is derived from an EMBL/GenBank/DDBJ whole genome shotgun (WGS) entry which is preliminary data.</text>
</comment>
<dbReference type="AlphaFoldDB" id="A0AAE0NWR3"/>
<accession>A0AAE0NWR3</accession>
<proteinExistence type="predicted"/>
<name>A0AAE0NWR3_SORBR</name>
<reference evidence="2" key="2">
    <citation type="submission" date="2023-07" db="EMBL/GenBank/DDBJ databases">
        <authorList>
            <consortium name="Lawrence Berkeley National Laboratory"/>
            <person name="Haridas S."/>
            <person name="Hensen N."/>
            <person name="Bonometti L."/>
            <person name="Westerberg I."/>
            <person name="Brannstrom I.O."/>
            <person name="Guillou S."/>
            <person name="Cros-Aarteil S."/>
            <person name="Calhoun S."/>
            <person name="Kuo A."/>
            <person name="Mondo S."/>
            <person name="Pangilinan J."/>
            <person name="Riley R."/>
            <person name="LaButti K."/>
            <person name="Andreopoulos B."/>
            <person name="Lipzen A."/>
            <person name="Chen C."/>
            <person name="Yanf M."/>
            <person name="Daum C."/>
            <person name="Ng V."/>
            <person name="Clum A."/>
            <person name="Steindorff A."/>
            <person name="Ohm R."/>
            <person name="Martin F."/>
            <person name="Silar P."/>
            <person name="Natvig D."/>
            <person name="Lalanne C."/>
            <person name="Gautier V."/>
            <person name="Ament-velasquez S.L."/>
            <person name="Kruys A."/>
            <person name="Hutchinson M.I."/>
            <person name="Powell A.J."/>
            <person name="Barry K."/>
            <person name="Miller A.N."/>
            <person name="Grigoriev I.V."/>
            <person name="Debuchy R."/>
            <person name="Gladieux P."/>
            <person name="Thoren M.H."/>
            <person name="Johannesson H."/>
        </authorList>
    </citation>
    <scope>NUCLEOTIDE SEQUENCE</scope>
    <source>
        <strain evidence="2">FGSC 1904</strain>
    </source>
</reference>
<gene>
    <name evidence="2" type="ORF">B0T20DRAFT_91479</name>
</gene>
<protein>
    <submittedName>
        <fullName evidence="2">Uncharacterized protein</fullName>
    </submittedName>
</protein>
<feature type="region of interest" description="Disordered" evidence="1">
    <location>
        <begin position="79"/>
        <end position="128"/>
    </location>
</feature>
<feature type="compositionally biased region" description="Basic and acidic residues" evidence="1">
    <location>
        <begin position="86"/>
        <end position="104"/>
    </location>
</feature>
<dbReference type="EMBL" id="JAUTDP010000014">
    <property type="protein sequence ID" value="KAK3389000.1"/>
    <property type="molecule type" value="Genomic_DNA"/>
</dbReference>
<evidence type="ECO:0000256" key="1">
    <source>
        <dbReference type="SAM" id="MobiDB-lite"/>
    </source>
</evidence>
<evidence type="ECO:0000313" key="2">
    <source>
        <dbReference type="EMBL" id="KAK3389000.1"/>
    </source>
</evidence>
<keyword evidence="3" id="KW-1185">Reference proteome</keyword>
<evidence type="ECO:0000313" key="3">
    <source>
        <dbReference type="Proteomes" id="UP001281003"/>
    </source>
</evidence>